<evidence type="ECO:0000313" key="2">
    <source>
        <dbReference type="EMBL" id="KAK5994674.1"/>
    </source>
</evidence>
<protein>
    <submittedName>
        <fullName evidence="2">Uncharacterized protein</fullName>
    </submittedName>
</protein>
<evidence type="ECO:0000313" key="3">
    <source>
        <dbReference type="Proteomes" id="UP001338125"/>
    </source>
</evidence>
<organism evidence="2 3">
    <name type="scientific">Cladobotryum mycophilum</name>
    <dbReference type="NCBI Taxonomy" id="491253"/>
    <lineage>
        <taxon>Eukaryota</taxon>
        <taxon>Fungi</taxon>
        <taxon>Dikarya</taxon>
        <taxon>Ascomycota</taxon>
        <taxon>Pezizomycotina</taxon>
        <taxon>Sordariomycetes</taxon>
        <taxon>Hypocreomycetidae</taxon>
        <taxon>Hypocreales</taxon>
        <taxon>Hypocreaceae</taxon>
        <taxon>Cladobotryum</taxon>
    </lineage>
</organism>
<accession>A0ABR0SR68</accession>
<reference evidence="2 3" key="1">
    <citation type="submission" date="2024-01" db="EMBL/GenBank/DDBJ databases">
        <title>Complete genome of Cladobotryum mycophilum ATHUM6906.</title>
        <authorList>
            <person name="Christinaki A.C."/>
            <person name="Myridakis A.I."/>
            <person name="Kouvelis V.N."/>
        </authorList>
    </citation>
    <scope>NUCLEOTIDE SEQUENCE [LARGE SCALE GENOMIC DNA]</scope>
    <source>
        <strain evidence="2 3">ATHUM6906</strain>
    </source>
</reference>
<dbReference type="EMBL" id="JAVFKD010000010">
    <property type="protein sequence ID" value="KAK5994674.1"/>
    <property type="molecule type" value="Genomic_DNA"/>
</dbReference>
<feature type="region of interest" description="Disordered" evidence="1">
    <location>
        <begin position="425"/>
        <end position="488"/>
    </location>
</feature>
<name>A0ABR0SR68_9HYPO</name>
<feature type="region of interest" description="Disordered" evidence="1">
    <location>
        <begin position="355"/>
        <end position="374"/>
    </location>
</feature>
<sequence length="525" mass="58680">MQDFALGEERLPEFDAAFQNSSPFFYFHHIIDPDEATLRVEVIGPNLTYTFRHDRAKRLISRSEIATRLEIKTVGFLALVAEGGMRRIVLAWAESGHGQGIKGDILEAGPSLLPNELWTRRVMAIAKQLAISLRHPFDGNLARLLGYRISGIHAGSHVEVKLAVHAVFVLLRIFNITHDFNNVSRRDLRQLREVRWEDGSKPSFEVYFSRKPCGRCSNLVSRLEKMTGISIRLVWKDRLVKVVYKTSKSPNGRTGTNIRPRTTLGQYIDLEDEELIEDDVIPIDCVDLTHDPALPPEIVSLLEEEDGVGLVDDPARRAVDAYIDGLAYCVGQIDQHPQDAQNAIIDLAETVRRQRNVTDGGGGGGTRRAQAPKNHAAWSKIAKPLPATPQMELPWWMTGGSAPPAATIGGNRREPIIERVPVVERPVADLPTPPASGSKPFPPQSTSLPLRSGSKSPLVSLQERRRQPSIAHAQFRQRSPRRYYSVRPGERMSIFDGNAAPVRPASIRVEFPSRRRRMTESPDPF</sequence>
<comment type="caution">
    <text evidence="2">The sequence shown here is derived from an EMBL/GenBank/DDBJ whole genome shotgun (WGS) entry which is preliminary data.</text>
</comment>
<feature type="compositionally biased region" description="Polar residues" evidence="1">
    <location>
        <begin position="444"/>
        <end position="459"/>
    </location>
</feature>
<proteinExistence type="predicted"/>
<keyword evidence="3" id="KW-1185">Reference proteome</keyword>
<dbReference type="Proteomes" id="UP001338125">
    <property type="component" value="Unassembled WGS sequence"/>
</dbReference>
<evidence type="ECO:0000256" key="1">
    <source>
        <dbReference type="SAM" id="MobiDB-lite"/>
    </source>
</evidence>
<gene>
    <name evidence="2" type="ORF">PT974_05159</name>
</gene>